<evidence type="ECO:0000259" key="1">
    <source>
        <dbReference type="Pfam" id="PF12146"/>
    </source>
</evidence>
<evidence type="ECO:0000313" key="3">
    <source>
        <dbReference type="Proteomes" id="UP000799537"/>
    </source>
</evidence>
<dbReference type="PRINTS" id="PR00111">
    <property type="entry name" value="ABHYDROLASE"/>
</dbReference>
<accession>A0A6A6CLE1</accession>
<gene>
    <name evidence="2" type="ORF">M409DRAFT_23438</name>
</gene>
<dbReference type="GO" id="GO:0016020">
    <property type="term" value="C:membrane"/>
    <property type="evidence" value="ECO:0007669"/>
    <property type="project" value="TreeGrafter"/>
</dbReference>
<sequence>MPFATVNGHRIHYLDTLHIGHKVDDGKPILVMVHGLGSSQNYYMPVIEELNGYRCIALTTYGAAESKSNGEKLTLEQLAEDVVGLMDELSIKQAVICGHSMGGPMALAVAASHPGRVPGVVGIGPVNPSSVKPEMFTSRIETVLKDGMEPMANAVPKAATNAKSTPVQRAMIRELIIGQDPKSYASHCDVILNMKDPGFSSIKVPVLIIAGDEDQSAPMAGCEYIHQHLGSSDKELKVLKGVGHWHCIEAGDRVAEKIRAFASKAIKV</sequence>
<evidence type="ECO:0000313" key="2">
    <source>
        <dbReference type="EMBL" id="KAF2166246.1"/>
    </source>
</evidence>
<dbReference type="AlphaFoldDB" id="A0A6A6CLE1"/>
<keyword evidence="3" id="KW-1185">Reference proteome</keyword>
<dbReference type="RefSeq" id="XP_033667135.1">
    <property type="nucleotide sequence ID" value="XM_033806790.1"/>
</dbReference>
<dbReference type="InterPro" id="IPR022742">
    <property type="entry name" value="Hydrolase_4"/>
</dbReference>
<dbReference type="InterPro" id="IPR029058">
    <property type="entry name" value="AB_hydrolase_fold"/>
</dbReference>
<dbReference type="Gene3D" id="3.40.50.1820">
    <property type="entry name" value="alpha/beta hydrolase"/>
    <property type="match status" value="1"/>
</dbReference>
<dbReference type="SUPFAM" id="SSF53474">
    <property type="entry name" value="alpha/beta-Hydrolases"/>
    <property type="match status" value="1"/>
</dbReference>
<dbReference type="EMBL" id="ML993597">
    <property type="protein sequence ID" value="KAF2166246.1"/>
    <property type="molecule type" value="Genomic_DNA"/>
</dbReference>
<organism evidence="2 3">
    <name type="scientific">Zasmidium cellare ATCC 36951</name>
    <dbReference type="NCBI Taxonomy" id="1080233"/>
    <lineage>
        <taxon>Eukaryota</taxon>
        <taxon>Fungi</taxon>
        <taxon>Dikarya</taxon>
        <taxon>Ascomycota</taxon>
        <taxon>Pezizomycotina</taxon>
        <taxon>Dothideomycetes</taxon>
        <taxon>Dothideomycetidae</taxon>
        <taxon>Mycosphaerellales</taxon>
        <taxon>Mycosphaerellaceae</taxon>
        <taxon>Zasmidium</taxon>
    </lineage>
</organism>
<dbReference type="OrthoDB" id="408373at2759"/>
<name>A0A6A6CLE1_ZASCE</name>
<proteinExistence type="predicted"/>
<dbReference type="InterPro" id="IPR050266">
    <property type="entry name" value="AB_hydrolase_sf"/>
</dbReference>
<dbReference type="PANTHER" id="PTHR43798">
    <property type="entry name" value="MONOACYLGLYCEROL LIPASE"/>
    <property type="match status" value="1"/>
</dbReference>
<feature type="domain" description="Serine aminopeptidase S33" evidence="1">
    <location>
        <begin position="27"/>
        <end position="245"/>
    </location>
</feature>
<dbReference type="InterPro" id="IPR000073">
    <property type="entry name" value="AB_hydrolase_1"/>
</dbReference>
<dbReference type="PANTHER" id="PTHR43798:SF5">
    <property type="entry name" value="MONOACYLGLYCEROL LIPASE ABHD6"/>
    <property type="match status" value="1"/>
</dbReference>
<dbReference type="GO" id="GO:0047372">
    <property type="term" value="F:monoacylglycerol lipase activity"/>
    <property type="evidence" value="ECO:0007669"/>
    <property type="project" value="TreeGrafter"/>
</dbReference>
<dbReference type="GO" id="GO:0046464">
    <property type="term" value="P:acylglycerol catabolic process"/>
    <property type="evidence" value="ECO:0007669"/>
    <property type="project" value="TreeGrafter"/>
</dbReference>
<dbReference type="GeneID" id="54560062"/>
<dbReference type="Proteomes" id="UP000799537">
    <property type="component" value="Unassembled WGS sequence"/>
</dbReference>
<protein>
    <recommendedName>
        <fullName evidence="1">Serine aminopeptidase S33 domain-containing protein</fullName>
    </recommendedName>
</protein>
<reference evidence="2" key="1">
    <citation type="journal article" date="2020" name="Stud. Mycol.">
        <title>101 Dothideomycetes genomes: a test case for predicting lifestyles and emergence of pathogens.</title>
        <authorList>
            <person name="Haridas S."/>
            <person name="Albert R."/>
            <person name="Binder M."/>
            <person name="Bloem J."/>
            <person name="Labutti K."/>
            <person name="Salamov A."/>
            <person name="Andreopoulos B."/>
            <person name="Baker S."/>
            <person name="Barry K."/>
            <person name="Bills G."/>
            <person name="Bluhm B."/>
            <person name="Cannon C."/>
            <person name="Castanera R."/>
            <person name="Culley D."/>
            <person name="Daum C."/>
            <person name="Ezra D."/>
            <person name="Gonzalez J."/>
            <person name="Henrissat B."/>
            <person name="Kuo A."/>
            <person name="Liang C."/>
            <person name="Lipzen A."/>
            <person name="Lutzoni F."/>
            <person name="Magnuson J."/>
            <person name="Mondo S."/>
            <person name="Nolan M."/>
            <person name="Ohm R."/>
            <person name="Pangilinan J."/>
            <person name="Park H.-J."/>
            <person name="Ramirez L."/>
            <person name="Alfaro M."/>
            <person name="Sun H."/>
            <person name="Tritt A."/>
            <person name="Yoshinaga Y."/>
            <person name="Zwiers L.-H."/>
            <person name="Turgeon B."/>
            <person name="Goodwin S."/>
            <person name="Spatafora J."/>
            <person name="Crous P."/>
            <person name="Grigoriev I."/>
        </authorList>
    </citation>
    <scope>NUCLEOTIDE SEQUENCE</scope>
    <source>
        <strain evidence="2">ATCC 36951</strain>
    </source>
</reference>
<dbReference type="Pfam" id="PF12146">
    <property type="entry name" value="Hydrolase_4"/>
    <property type="match status" value="1"/>
</dbReference>